<evidence type="ECO:0000313" key="4">
    <source>
        <dbReference type="Proteomes" id="UP000070646"/>
    </source>
</evidence>
<accession>A0A133MP93</accession>
<keyword evidence="2" id="KW-0472">Membrane</keyword>
<name>A0A133MP93_CLOPF</name>
<dbReference type="Proteomes" id="UP000070646">
    <property type="component" value="Unassembled WGS sequence"/>
</dbReference>
<comment type="caution">
    <text evidence="3">The sequence shown here is derived from an EMBL/GenBank/DDBJ whole genome shotgun (WGS) entry which is preliminary data.</text>
</comment>
<keyword evidence="1" id="KW-0175">Coiled coil</keyword>
<dbReference type="RefSeq" id="WP_060796779.1">
    <property type="nucleotide sequence ID" value="NZ_KQ956321.1"/>
</dbReference>
<organism evidence="3 4">
    <name type="scientific">Clostridium perfringens</name>
    <dbReference type="NCBI Taxonomy" id="1502"/>
    <lineage>
        <taxon>Bacteria</taxon>
        <taxon>Bacillati</taxon>
        <taxon>Bacillota</taxon>
        <taxon>Clostridia</taxon>
        <taxon>Eubacteriales</taxon>
        <taxon>Clostridiaceae</taxon>
        <taxon>Clostridium</taxon>
    </lineage>
</organism>
<proteinExistence type="predicted"/>
<protein>
    <submittedName>
        <fullName evidence="3">Phage tail tape measure protein, TP901 family</fullName>
    </submittedName>
</protein>
<keyword evidence="2" id="KW-1133">Transmembrane helix</keyword>
<reference evidence="3 4" key="1">
    <citation type="submission" date="2016-01" db="EMBL/GenBank/DDBJ databases">
        <authorList>
            <person name="Oliw E.H."/>
        </authorList>
    </citation>
    <scope>NUCLEOTIDE SEQUENCE [LARGE SCALE GENOMIC DNA]</scope>
    <source>
        <strain evidence="3 4">MJR7757A</strain>
    </source>
</reference>
<gene>
    <name evidence="3" type="ORF">HMPREF3222_02964</name>
</gene>
<dbReference type="EMBL" id="LRPU01000191">
    <property type="protein sequence ID" value="KXA05849.1"/>
    <property type="molecule type" value="Genomic_DNA"/>
</dbReference>
<feature type="transmembrane region" description="Helical" evidence="2">
    <location>
        <begin position="510"/>
        <end position="529"/>
    </location>
</feature>
<evidence type="ECO:0000313" key="3">
    <source>
        <dbReference type="EMBL" id="KXA05849.1"/>
    </source>
</evidence>
<feature type="transmembrane region" description="Helical" evidence="2">
    <location>
        <begin position="312"/>
        <end position="335"/>
    </location>
</feature>
<keyword evidence="2" id="KW-0812">Transmembrane</keyword>
<dbReference type="AlphaFoldDB" id="A0A133MP93"/>
<sequence>MSEIYRASGSINIDYNQAATAFDTVNKKGKKATETLDNTGKTTNTFSNKLEGFSSNLSSFATKGTAAVTAPITALGVASFKAASDLNESLSKSEVVFENNANTIKEWSKTSTTAFGASQNEALEMVSKYGAMGKAMGLSSEQTKDYSMNLTQLAGDLASFNNISIDQANTALTGVFTGETESLKGLGIVMTQTNLDAFALATGFKKTNKNSVEAQKAALNYEKAEKNLSKAIKDHGKDSIQAREAQLKLKEAQEKMSKATQGQKVELTEAEKVQLRYNYVMSKTKDAQGDYMRTSDSAANSSKTLGKSVQNLLTSFGQFLLCLTPLIGMLTNIINKFNGLSDGTKKTIIVIAGLVAGIFPLLLAFSKMVKAISSISNGFKLFSKGISGSIKGIKNFGKAAKNGINLLGKFGKGLTTCIKNIGKFTLELIKSAGKGLAALGKGLLNCIKSVVKFTAEIIKNTAMAIKNGAIWVANKVKMIAYKTAQIAVTAATKAMTIAQKALNLAMRMNPIGLVITILLTLAGVFVTLYNKCDWFRNGVNKVWSAVTSIFTNFSNFLTGIFTTDWTKSFGVFGNIINGLFKNISNIFNAIKRVFSGIIDFVTGVFTGNWSKAWSGIVNIFGGIMDGLGAVIKAPLNTVISLVNMAIDGLNKISFTAPDWVPLVGGKHFGVALPKIPYLAEGGIVNSATLAMIGEGAEPEAVTPISKLDAIVGNSVKNANENGGNSNIDKLADKIDKLIDALANYENTIILKADTRVLARVTAPALSVELARLNRGGI</sequence>
<feature type="coiled-coil region" evidence="1">
    <location>
        <begin position="214"/>
        <end position="262"/>
    </location>
</feature>
<evidence type="ECO:0000256" key="2">
    <source>
        <dbReference type="SAM" id="Phobius"/>
    </source>
</evidence>
<evidence type="ECO:0000256" key="1">
    <source>
        <dbReference type="SAM" id="Coils"/>
    </source>
</evidence>
<feature type="transmembrane region" description="Helical" evidence="2">
    <location>
        <begin position="347"/>
        <end position="365"/>
    </location>
</feature>
<dbReference type="PATRIC" id="fig|1502.174.peg.2987"/>